<keyword evidence="2" id="KW-1185">Reference proteome</keyword>
<accession>A0A314YFA2</accession>
<name>A0A314YFA2_PRUYE</name>
<dbReference type="Proteomes" id="UP000250321">
    <property type="component" value="Unassembled WGS sequence"/>
</dbReference>
<comment type="caution">
    <text evidence="1">The sequence shown here is derived from an EMBL/GenBank/DDBJ whole genome shotgun (WGS) entry which is preliminary data.</text>
</comment>
<gene>
    <name evidence="1" type="ORF">Pyn_04119</name>
</gene>
<sequence>MDIQNHKTAGNSAGNYILIFSASNKKWEGEDWETQKIPESSRKTVLTWSPASKGDCECAKEERDRVAGEKVGSTPNTRATDFGGAIRWSTPSDFFFSPDVCLNLYYYKALPKWLRSLA</sequence>
<dbReference type="EMBL" id="PJQY01001212">
    <property type="protein sequence ID" value="PQQ04630.1"/>
    <property type="molecule type" value="Genomic_DNA"/>
</dbReference>
<protein>
    <submittedName>
        <fullName evidence="1">Uncharacterized protein</fullName>
    </submittedName>
</protein>
<reference evidence="1 2" key="1">
    <citation type="submission" date="2018-02" db="EMBL/GenBank/DDBJ databases">
        <title>Draft genome of wild Prunus yedoensis var. nudiflora.</title>
        <authorList>
            <person name="Baek S."/>
            <person name="Kim J.-H."/>
            <person name="Choi K."/>
            <person name="Kim G.-B."/>
            <person name="Cho A."/>
            <person name="Jang H."/>
            <person name="Shin C.-H."/>
            <person name="Yu H.-J."/>
            <person name="Mun J.-H."/>
        </authorList>
    </citation>
    <scope>NUCLEOTIDE SEQUENCE [LARGE SCALE GENOMIC DNA]</scope>
    <source>
        <strain evidence="2">cv. Jeju island</strain>
        <tissue evidence="1">Leaf</tissue>
    </source>
</reference>
<evidence type="ECO:0000313" key="2">
    <source>
        <dbReference type="Proteomes" id="UP000250321"/>
    </source>
</evidence>
<organism evidence="1 2">
    <name type="scientific">Prunus yedoensis var. nudiflora</name>
    <dbReference type="NCBI Taxonomy" id="2094558"/>
    <lineage>
        <taxon>Eukaryota</taxon>
        <taxon>Viridiplantae</taxon>
        <taxon>Streptophyta</taxon>
        <taxon>Embryophyta</taxon>
        <taxon>Tracheophyta</taxon>
        <taxon>Spermatophyta</taxon>
        <taxon>Magnoliopsida</taxon>
        <taxon>eudicotyledons</taxon>
        <taxon>Gunneridae</taxon>
        <taxon>Pentapetalae</taxon>
        <taxon>rosids</taxon>
        <taxon>fabids</taxon>
        <taxon>Rosales</taxon>
        <taxon>Rosaceae</taxon>
        <taxon>Amygdaloideae</taxon>
        <taxon>Amygdaleae</taxon>
        <taxon>Prunus</taxon>
    </lineage>
</organism>
<evidence type="ECO:0000313" key="1">
    <source>
        <dbReference type="EMBL" id="PQQ04630.1"/>
    </source>
</evidence>
<proteinExistence type="predicted"/>
<dbReference type="AlphaFoldDB" id="A0A314YFA2"/>